<protein>
    <submittedName>
        <fullName evidence="1">Uncharacterized protein</fullName>
    </submittedName>
</protein>
<comment type="caution">
    <text evidence="1">The sequence shown here is derived from an EMBL/GenBank/DDBJ whole genome shotgun (WGS) entry which is preliminary data.</text>
</comment>
<accession>A0A2T7NC86</accession>
<gene>
    <name evidence="1" type="ORF">C0Q70_21331</name>
</gene>
<keyword evidence="2" id="KW-1185">Reference proteome</keyword>
<evidence type="ECO:0000313" key="2">
    <source>
        <dbReference type="Proteomes" id="UP000245119"/>
    </source>
</evidence>
<dbReference type="Proteomes" id="UP000245119">
    <property type="component" value="Linkage Group LG14"/>
</dbReference>
<organism evidence="1 2">
    <name type="scientific">Pomacea canaliculata</name>
    <name type="common">Golden apple snail</name>
    <dbReference type="NCBI Taxonomy" id="400727"/>
    <lineage>
        <taxon>Eukaryota</taxon>
        <taxon>Metazoa</taxon>
        <taxon>Spiralia</taxon>
        <taxon>Lophotrochozoa</taxon>
        <taxon>Mollusca</taxon>
        <taxon>Gastropoda</taxon>
        <taxon>Caenogastropoda</taxon>
        <taxon>Architaenioglossa</taxon>
        <taxon>Ampullarioidea</taxon>
        <taxon>Ampullariidae</taxon>
        <taxon>Pomacea</taxon>
    </lineage>
</organism>
<name>A0A2T7NC86_POMCA</name>
<dbReference type="EMBL" id="PZQS01000014">
    <property type="protein sequence ID" value="PVD18779.1"/>
    <property type="molecule type" value="Genomic_DNA"/>
</dbReference>
<sequence length="64" mass="7293">MMNGVLAIWQTSSFQKQVSLPEQGVGVKPRYRGRWGRSVNRCRENAAALRSVPMESNLCVDDRR</sequence>
<dbReference type="AlphaFoldDB" id="A0A2T7NC86"/>
<reference evidence="1 2" key="1">
    <citation type="submission" date="2018-04" db="EMBL/GenBank/DDBJ databases">
        <title>The genome of golden apple snail Pomacea canaliculata provides insight into stress tolerance and invasive adaptation.</title>
        <authorList>
            <person name="Liu C."/>
            <person name="Liu B."/>
            <person name="Ren Y."/>
            <person name="Zhang Y."/>
            <person name="Wang H."/>
            <person name="Li S."/>
            <person name="Jiang F."/>
            <person name="Yin L."/>
            <person name="Zhang G."/>
            <person name="Qian W."/>
            <person name="Fan W."/>
        </authorList>
    </citation>
    <scope>NUCLEOTIDE SEQUENCE [LARGE SCALE GENOMIC DNA]</scope>
    <source>
        <strain evidence="1">SZHN2017</strain>
        <tissue evidence="1">Muscle</tissue>
    </source>
</reference>
<proteinExistence type="predicted"/>
<evidence type="ECO:0000313" key="1">
    <source>
        <dbReference type="EMBL" id="PVD18779.1"/>
    </source>
</evidence>